<dbReference type="EMBL" id="JBEDUW010000002">
    <property type="protein sequence ID" value="KAK9946926.1"/>
    <property type="molecule type" value="Genomic_DNA"/>
</dbReference>
<dbReference type="PANTHER" id="PTHR31730">
    <property type="entry name" value="OS01G0873900 PROTEIN"/>
    <property type="match status" value="1"/>
</dbReference>
<feature type="region of interest" description="Disordered" evidence="1">
    <location>
        <begin position="410"/>
        <end position="451"/>
    </location>
</feature>
<dbReference type="Proteomes" id="UP001457282">
    <property type="component" value="Unassembled WGS sequence"/>
</dbReference>
<protein>
    <recommendedName>
        <fullName evidence="2">DUF668 domain-containing protein</fullName>
    </recommendedName>
</protein>
<evidence type="ECO:0000259" key="2">
    <source>
        <dbReference type="Pfam" id="PF05003"/>
    </source>
</evidence>
<accession>A0AAW1YDX4</accession>
<organism evidence="3 4">
    <name type="scientific">Rubus argutus</name>
    <name type="common">Southern blackberry</name>
    <dbReference type="NCBI Taxonomy" id="59490"/>
    <lineage>
        <taxon>Eukaryota</taxon>
        <taxon>Viridiplantae</taxon>
        <taxon>Streptophyta</taxon>
        <taxon>Embryophyta</taxon>
        <taxon>Tracheophyta</taxon>
        <taxon>Spermatophyta</taxon>
        <taxon>Magnoliopsida</taxon>
        <taxon>eudicotyledons</taxon>
        <taxon>Gunneridae</taxon>
        <taxon>Pentapetalae</taxon>
        <taxon>rosids</taxon>
        <taxon>fabids</taxon>
        <taxon>Rosales</taxon>
        <taxon>Rosaceae</taxon>
        <taxon>Rosoideae</taxon>
        <taxon>Rosoideae incertae sedis</taxon>
        <taxon>Rubus</taxon>
    </lineage>
</organism>
<evidence type="ECO:0000313" key="3">
    <source>
        <dbReference type="EMBL" id="KAK9946926.1"/>
    </source>
</evidence>
<dbReference type="Pfam" id="PF05003">
    <property type="entry name" value="DUF668"/>
    <property type="match status" value="1"/>
</dbReference>
<dbReference type="InterPro" id="IPR045021">
    <property type="entry name" value="PSI1/2/3"/>
</dbReference>
<gene>
    <name evidence="3" type="ORF">M0R45_012365</name>
</gene>
<feature type="domain" description="DUF668" evidence="2">
    <location>
        <begin position="189"/>
        <end position="274"/>
    </location>
</feature>
<name>A0AAW1YDX4_RUBAR</name>
<dbReference type="PANTHER" id="PTHR31730:SF18">
    <property type="entry name" value="PROTEIN PSK SIMULATOR 2"/>
    <property type="match status" value="1"/>
</dbReference>
<comment type="caution">
    <text evidence="3">The sequence shown here is derived from an EMBL/GenBank/DDBJ whole genome shotgun (WGS) entry which is preliminary data.</text>
</comment>
<dbReference type="InterPro" id="IPR007700">
    <property type="entry name" value="DUF668"/>
</dbReference>
<evidence type="ECO:0000256" key="1">
    <source>
        <dbReference type="SAM" id="MobiDB-lite"/>
    </source>
</evidence>
<keyword evidence="4" id="KW-1185">Reference proteome</keyword>
<evidence type="ECO:0000313" key="4">
    <source>
        <dbReference type="Proteomes" id="UP001457282"/>
    </source>
</evidence>
<proteinExistence type="predicted"/>
<dbReference type="AlphaFoldDB" id="A0AAW1YDX4"/>
<reference evidence="3 4" key="1">
    <citation type="journal article" date="2023" name="G3 (Bethesda)">
        <title>A chromosome-length genome assembly and annotation of blackberry (Rubus argutus, cv. 'Hillquist').</title>
        <authorList>
            <person name="Bruna T."/>
            <person name="Aryal R."/>
            <person name="Dudchenko O."/>
            <person name="Sargent D.J."/>
            <person name="Mead D."/>
            <person name="Buti M."/>
            <person name="Cavallini A."/>
            <person name="Hytonen T."/>
            <person name="Andres J."/>
            <person name="Pham M."/>
            <person name="Weisz D."/>
            <person name="Mascagni F."/>
            <person name="Usai G."/>
            <person name="Natali L."/>
            <person name="Bassil N."/>
            <person name="Fernandez G.E."/>
            <person name="Lomsadze A."/>
            <person name="Armour M."/>
            <person name="Olukolu B."/>
            <person name="Poorten T."/>
            <person name="Britton C."/>
            <person name="Davik J."/>
            <person name="Ashrafi H."/>
            <person name="Aiden E.L."/>
            <person name="Borodovsky M."/>
            <person name="Worthington M."/>
        </authorList>
    </citation>
    <scope>NUCLEOTIDE SEQUENCE [LARGE SCALE GENOMIC DNA]</scope>
    <source>
        <strain evidence="3">PI 553951</strain>
    </source>
</reference>
<feature type="compositionally biased region" description="Polar residues" evidence="1">
    <location>
        <begin position="416"/>
        <end position="425"/>
    </location>
</feature>
<dbReference type="GO" id="GO:0045927">
    <property type="term" value="P:positive regulation of growth"/>
    <property type="evidence" value="ECO:0007669"/>
    <property type="project" value="InterPro"/>
</dbReference>
<sequence>MHSQGVQNLVSKDMRELQSIAAADKREELDLFSREVIRFGNLCKDPQWHNLGRYFSRLDSDDPSHIQLRSEAEMTMQELATIAQHTAELYHEFSALDRFEQDYRRKLEEARALHLPLRGESITMLQSELKQQRKLVRSLKKKSLWAKNLDEIVEKLVDIVTYIHQAISEAFGDNGVTLVRGEQSKNPQRLGTAGLALHYANMINQIDNIASRPTSLPPNTRDNLYHGLPDSVKKALRSRLQTLDAKEELMVSQVKAEMEKTLHWLVPVASNTNKAHQGFGWVGEWANSSTEFGKSTPSESNLIRLQTLYHADKQKTDAYILELVTWLHQLINLVRHCDHGLKPLPIRSPTRRGLDLHSKMQRMLSVDYSTNKSRRIQLSEEDQNLLDDVIGRMKRVPGISKSQEFAMSKKEGTRTWALSKSTGSSPPRELNARGNLDQPRANSLDIMDGLG</sequence>